<dbReference type="AlphaFoldDB" id="A0A067BN44"/>
<dbReference type="EMBL" id="KK584580">
    <property type="protein sequence ID" value="KDO15766.1"/>
    <property type="molecule type" value="Genomic_DNA"/>
</dbReference>
<keyword evidence="2" id="KW-1185">Reference proteome</keyword>
<proteinExistence type="predicted"/>
<dbReference type="OrthoDB" id="411211at2759"/>
<accession>A0A067BN44</accession>
<dbReference type="KEGG" id="spar:SPRG_18695"/>
<evidence type="ECO:0000313" key="1">
    <source>
        <dbReference type="EMBL" id="KDO15766.1"/>
    </source>
</evidence>
<dbReference type="Proteomes" id="UP000030745">
    <property type="component" value="Unassembled WGS sequence"/>
</dbReference>
<dbReference type="VEuPathDB" id="FungiDB:SPRG_18695"/>
<name>A0A067BN44_SAPPC</name>
<evidence type="ECO:0000313" key="2">
    <source>
        <dbReference type="Proteomes" id="UP000030745"/>
    </source>
</evidence>
<dbReference type="RefSeq" id="XP_012213526.1">
    <property type="nucleotide sequence ID" value="XM_012358136.1"/>
</dbReference>
<organism evidence="1 2">
    <name type="scientific">Saprolegnia parasitica (strain CBS 223.65)</name>
    <dbReference type="NCBI Taxonomy" id="695850"/>
    <lineage>
        <taxon>Eukaryota</taxon>
        <taxon>Sar</taxon>
        <taxon>Stramenopiles</taxon>
        <taxon>Oomycota</taxon>
        <taxon>Saprolegniomycetes</taxon>
        <taxon>Saprolegniales</taxon>
        <taxon>Saprolegniaceae</taxon>
        <taxon>Saprolegnia</taxon>
    </lineage>
</organism>
<sequence>MPIPVLSRADYDDLDDPETAPTLLTLLALGDWGGTLGKESGDPGSCCVMYNGSVDTRSDRYKVDYYAQSYVADLLAA</sequence>
<reference evidence="1 2" key="1">
    <citation type="journal article" date="2013" name="PLoS Genet.">
        <title>Distinctive expansion of potential virulence genes in the genome of the oomycete fish pathogen Saprolegnia parasitica.</title>
        <authorList>
            <person name="Jiang R.H."/>
            <person name="de Bruijn I."/>
            <person name="Haas B.J."/>
            <person name="Belmonte R."/>
            <person name="Lobach L."/>
            <person name="Christie J."/>
            <person name="van den Ackerveken G."/>
            <person name="Bottin A."/>
            <person name="Bulone V."/>
            <person name="Diaz-Moreno S.M."/>
            <person name="Dumas B."/>
            <person name="Fan L."/>
            <person name="Gaulin E."/>
            <person name="Govers F."/>
            <person name="Grenville-Briggs L.J."/>
            <person name="Horner N.R."/>
            <person name="Levin J.Z."/>
            <person name="Mammella M."/>
            <person name="Meijer H.J."/>
            <person name="Morris P."/>
            <person name="Nusbaum C."/>
            <person name="Oome S."/>
            <person name="Phillips A.J."/>
            <person name="van Rooyen D."/>
            <person name="Rzeszutek E."/>
            <person name="Saraiva M."/>
            <person name="Secombes C.J."/>
            <person name="Seidl M.F."/>
            <person name="Snel B."/>
            <person name="Stassen J.H."/>
            <person name="Sykes S."/>
            <person name="Tripathy S."/>
            <person name="van den Berg H."/>
            <person name="Vega-Arreguin J.C."/>
            <person name="Wawra S."/>
            <person name="Young S.K."/>
            <person name="Zeng Q."/>
            <person name="Dieguez-Uribeondo J."/>
            <person name="Russ C."/>
            <person name="Tyler B.M."/>
            <person name="van West P."/>
        </authorList>
    </citation>
    <scope>NUCLEOTIDE SEQUENCE [LARGE SCALE GENOMIC DNA]</scope>
    <source>
        <strain evidence="1 2">CBS 223.65</strain>
    </source>
</reference>
<feature type="non-terminal residue" evidence="1">
    <location>
        <position position="77"/>
    </location>
</feature>
<protein>
    <submittedName>
        <fullName evidence="1">Uncharacterized protein</fullName>
    </submittedName>
</protein>
<dbReference type="GeneID" id="24140217"/>
<gene>
    <name evidence="1" type="ORF">SPRG_18695</name>
</gene>